<protein>
    <recommendedName>
        <fullName evidence="3">DUF676 domain-containing protein</fullName>
    </recommendedName>
</protein>
<keyword evidence="2" id="KW-0472">Membrane</keyword>
<sequence length="388" mass="43151">MENRGAEAAGEPKIKKFEMDSEGKDELSSNRNNKTKPKKKRHSWIPRFPCARLDDDDDDDDEDVVVAEKPDAGGLEVSNAKDQSAAHLIVMVNGIIGSAQDWRYAAKHFVKAYPSEVVVHCEFGAVLCHLFFGLYYVLIQYVKQKKCALFLLLDGNLPFLDSSEANSSMLTLDGVDIMGKRLADEVVSVVGRHSNLEKISFVGHSLGGLVARYAIAVLYQQDLTRKESEENGEHGEEELSTSPLEEKTRGKIAGLQPINFITSATPHLGARGHRQIPVLCGFTSLEKAAMHTSGVLRRTGKHLFLRDNDNGKPPLLLQMVDDSDDLKFISALESFTRRVAYANTSFDHIVGWSSSSIRRHSELPKVKTYCINSHGTNVIQHMIDNFQL</sequence>
<accession>A0A8X8YSZ0</accession>
<keyword evidence="2" id="KW-1133">Transmembrane helix</keyword>
<dbReference type="PANTHER" id="PTHR12482">
    <property type="entry name" value="LIPASE ROG1-RELATED-RELATED"/>
    <property type="match status" value="1"/>
</dbReference>
<reference evidence="4" key="2">
    <citation type="submission" date="2020-08" db="EMBL/GenBank/DDBJ databases">
        <title>Plant Genome Project.</title>
        <authorList>
            <person name="Zhang R.-G."/>
        </authorList>
    </citation>
    <scope>NUCLEOTIDE SEQUENCE</scope>
    <source>
        <strain evidence="4">Huo1</strain>
        <tissue evidence="4">Leaf</tissue>
    </source>
</reference>
<comment type="caution">
    <text evidence="4">The sequence shown here is derived from an EMBL/GenBank/DDBJ whole genome shotgun (WGS) entry which is preliminary data.</text>
</comment>
<evidence type="ECO:0000313" key="5">
    <source>
        <dbReference type="Proteomes" id="UP000298416"/>
    </source>
</evidence>
<keyword evidence="5" id="KW-1185">Reference proteome</keyword>
<feature type="transmembrane region" description="Helical" evidence="2">
    <location>
        <begin position="117"/>
        <end position="138"/>
    </location>
</feature>
<feature type="domain" description="DUF676" evidence="3">
    <location>
        <begin position="84"/>
        <end position="133"/>
    </location>
</feature>
<feature type="region of interest" description="Disordered" evidence="1">
    <location>
        <begin position="226"/>
        <end position="246"/>
    </location>
</feature>
<dbReference type="Pfam" id="PF05057">
    <property type="entry name" value="DUF676"/>
    <property type="match status" value="2"/>
</dbReference>
<keyword evidence="2" id="KW-0812">Transmembrane</keyword>
<name>A0A8X8YSZ0_SALSN</name>
<reference evidence="4" key="1">
    <citation type="submission" date="2018-01" db="EMBL/GenBank/DDBJ databases">
        <authorList>
            <person name="Mao J.F."/>
        </authorList>
    </citation>
    <scope>NUCLEOTIDE SEQUENCE</scope>
    <source>
        <strain evidence="4">Huo1</strain>
        <tissue evidence="4">Leaf</tissue>
    </source>
</reference>
<dbReference type="Gene3D" id="3.40.50.1820">
    <property type="entry name" value="alpha/beta hydrolase"/>
    <property type="match status" value="1"/>
</dbReference>
<dbReference type="InterPro" id="IPR029058">
    <property type="entry name" value="AB_hydrolase_fold"/>
</dbReference>
<dbReference type="InterPro" id="IPR044294">
    <property type="entry name" value="Lipase-like"/>
</dbReference>
<dbReference type="SUPFAM" id="SSF53474">
    <property type="entry name" value="alpha/beta-Hydrolases"/>
    <property type="match status" value="1"/>
</dbReference>
<organism evidence="4">
    <name type="scientific">Salvia splendens</name>
    <name type="common">Scarlet sage</name>
    <dbReference type="NCBI Taxonomy" id="180675"/>
    <lineage>
        <taxon>Eukaryota</taxon>
        <taxon>Viridiplantae</taxon>
        <taxon>Streptophyta</taxon>
        <taxon>Embryophyta</taxon>
        <taxon>Tracheophyta</taxon>
        <taxon>Spermatophyta</taxon>
        <taxon>Magnoliopsida</taxon>
        <taxon>eudicotyledons</taxon>
        <taxon>Gunneridae</taxon>
        <taxon>Pentapetalae</taxon>
        <taxon>asterids</taxon>
        <taxon>lamiids</taxon>
        <taxon>Lamiales</taxon>
        <taxon>Lamiaceae</taxon>
        <taxon>Nepetoideae</taxon>
        <taxon>Mentheae</taxon>
        <taxon>Salviinae</taxon>
        <taxon>Salvia</taxon>
        <taxon>Salvia subgen. Calosphace</taxon>
        <taxon>core Calosphace</taxon>
    </lineage>
</organism>
<evidence type="ECO:0000313" key="4">
    <source>
        <dbReference type="EMBL" id="KAG6438066.1"/>
    </source>
</evidence>
<gene>
    <name evidence="4" type="ORF">SASPL_103000</name>
</gene>
<feature type="region of interest" description="Disordered" evidence="1">
    <location>
        <begin position="1"/>
        <end position="43"/>
    </location>
</feature>
<dbReference type="Proteomes" id="UP000298416">
    <property type="component" value="Unassembled WGS sequence"/>
</dbReference>
<dbReference type="EMBL" id="PNBA02000001">
    <property type="protein sequence ID" value="KAG6438066.1"/>
    <property type="molecule type" value="Genomic_DNA"/>
</dbReference>
<feature type="compositionally biased region" description="Basic and acidic residues" evidence="1">
    <location>
        <begin position="1"/>
        <end position="28"/>
    </location>
</feature>
<dbReference type="InterPro" id="IPR007751">
    <property type="entry name" value="DUF676_lipase-like"/>
</dbReference>
<proteinExistence type="predicted"/>
<feature type="compositionally biased region" description="Basic residues" evidence="1">
    <location>
        <begin position="33"/>
        <end position="43"/>
    </location>
</feature>
<evidence type="ECO:0000259" key="3">
    <source>
        <dbReference type="Pfam" id="PF05057"/>
    </source>
</evidence>
<dbReference type="PANTHER" id="PTHR12482:SF41">
    <property type="entry name" value="ALPHA_BETA-HYDROLASES SUPERFAMILY PROTEIN"/>
    <property type="match status" value="1"/>
</dbReference>
<evidence type="ECO:0000256" key="2">
    <source>
        <dbReference type="SAM" id="Phobius"/>
    </source>
</evidence>
<evidence type="ECO:0000256" key="1">
    <source>
        <dbReference type="SAM" id="MobiDB-lite"/>
    </source>
</evidence>
<dbReference type="AlphaFoldDB" id="A0A8X8YSZ0"/>
<feature type="domain" description="DUF676" evidence="3">
    <location>
        <begin position="163"/>
        <end position="354"/>
    </location>
</feature>